<dbReference type="InterPro" id="IPR011006">
    <property type="entry name" value="CheY-like_superfamily"/>
</dbReference>
<dbReference type="InterPro" id="IPR036061">
    <property type="entry name" value="CheW-like_dom_sf"/>
</dbReference>
<dbReference type="GO" id="GO:0000160">
    <property type="term" value="P:phosphorelay signal transduction system"/>
    <property type="evidence" value="ECO:0007669"/>
    <property type="project" value="InterPro"/>
</dbReference>
<dbReference type="SMART" id="SM00448">
    <property type="entry name" value="REC"/>
    <property type="match status" value="1"/>
</dbReference>
<dbReference type="Gene3D" id="3.40.50.2300">
    <property type="match status" value="1"/>
</dbReference>
<sequence>MSGIMHTVDQRTNLAGSNRMELLLFRMNGSQVFGINVFKVREVIVSPPLVKMPKSHTIVRGVAHIRGKTISIFDLSQATTGRALAESAGNAVIITEYNRSVQGFLVAGVDRIVNVNWQDVLPPPQNAAGAYLTAVAKVDGKMVQIVDVEKVLDEVNRAGGVQLELQDSTGLSQHEGAGQYHILVADDSVVARNQIKRTLEKIGVEYTLVNDGQSAYETLQAWEKDSSSPFKRLAMVISDIEMPRMDGYSLTTAIRGEEGLKHIHVLLHTSLSGMFNKSMVQRVGANDFLPKFHPDELAGLVVARLDALAP</sequence>
<evidence type="ECO:0000313" key="4">
    <source>
        <dbReference type="EMBL" id="RFA35729.1"/>
    </source>
</evidence>
<feature type="modified residue" description="4-aspartylphosphate" evidence="1">
    <location>
        <position position="239"/>
    </location>
</feature>
<dbReference type="SMART" id="SM00260">
    <property type="entry name" value="CheW"/>
    <property type="match status" value="1"/>
</dbReference>
<dbReference type="SUPFAM" id="SSF52172">
    <property type="entry name" value="CheY-like"/>
    <property type="match status" value="1"/>
</dbReference>
<dbReference type="OrthoDB" id="9806105at2"/>
<dbReference type="PANTHER" id="PTHR47233">
    <property type="entry name" value="CHEMOTAXIS PROTEIN CHEV"/>
    <property type="match status" value="1"/>
</dbReference>
<gene>
    <name evidence="4" type="ORF">CAL65_12435</name>
</gene>
<dbReference type="PROSITE" id="PS50110">
    <property type="entry name" value="RESPONSE_REGULATORY"/>
    <property type="match status" value="1"/>
</dbReference>
<accession>A0A3E0WTL0</accession>
<protein>
    <submittedName>
        <fullName evidence="4">Chemotaxis protein CheW</fullName>
    </submittedName>
</protein>
<proteinExistence type="predicted"/>
<organism evidence="4 5">
    <name type="scientific">Alkalilimnicola ehrlichii</name>
    <dbReference type="NCBI Taxonomy" id="351052"/>
    <lineage>
        <taxon>Bacteria</taxon>
        <taxon>Pseudomonadati</taxon>
        <taxon>Pseudomonadota</taxon>
        <taxon>Gammaproteobacteria</taxon>
        <taxon>Chromatiales</taxon>
        <taxon>Ectothiorhodospiraceae</taxon>
        <taxon>Alkalilimnicola</taxon>
    </lineage>
</organism>
<keyword evidence="1" id="KW-0597">Phosphoprotein</keyword>
<dbReference type="Pfam" id="PF01584">
    <property type="entry name" value="CheW"/>
    <property type="match status" value="1"/>
</dbReference>
<dbReference type="SUPFAM" id="SSF50341">
    <property type="entry name" value="CheW-like"/>
    <property type="match status" value="1"/>
</dbReference>
<evidence type="ECO:0000259" key="3">
    <source>
        <dbReference type="PROSITE" id="PS50851"/>
    </source>
</evidence>
<dbReference type="PANTHER" id="PTHR47233:SF3">
    <property type="entry name" value="CHEMOTAXIS PROTEIN CHEV"/>
    <property type="match status" value="1"/>
</dbReference>
<evidence type="ECO:0000256" key="1">
    <source>
        <dbReference type="PROSITE-ProRule" id="PRU00169"/>
    </source>
</evidence>
<evidence type="ECO:0000259" key="2">
    <source>
        <dbReference type="PROSITE" id="PS50110"/>
    </source>
</evidence>
<keyword evidence="5" id="KW-1185">Reference proteome</keyword>
<evidence type="ECO:0000313" key="5">
    <source>
        <dbReference type="Proteomes" id="UP000256763"/>
    </source>
</evidence>
<dbReference type="PROSITE" id="PS50851">
    <property type="entry name" value="CHEW"/>
    <property type="match status" value="1"/>
</dbReference>
<dbReference type="EMBL" id="NFZW01000011">
    <property type="protein sequence ID" value="RFA35729.1"/>
    <property type="molecule type" value="Genomic_DNA"/>
</dbReference>
<dbReference type="InterPro" id="IPR002545">
    <property type="entry name" value="CheW-lke_dom"/>
</dbReference>
<comment type="caution">
    <text evidence="4">The sequence shown here is derived from an EMBL/GenBank/DDBJ whole genome shotgun (WGS) entry which is preliminary data.</text>
</comment>
<dbReference type="InterPro" id="IPR024181">
    <property type="entry name" value="Chemotax_regulator_CheV"/>
</dbReference>
<dbReference type="InterPro" id="IPR001789">
    <property type="entry name" value="Sig_transdc_resp-reg_receiver"/>
</dbReference>
<feature type="domain" description="CheW-like" evidence="3">
    <location>
        <begin position="19"/>
        <end position="157"/>
    </location>
</feature>
<dbReference type="AlphaFoldDB" id="A0A3E0WTL0"/>
<dbReference type="PIRSF" id="PIRSF002867">
    <property type="entry name" value="CheV"/>
    <property type="match status" value="1"/>
</dbReference>
<dbReference type="RefSeq" id="WP_116302494.1">
    <property type="nucleotide sequence ID" value="NZ_NFZV01000011.1"/>
</dbReference>
<dbReference type="GO" id="GO:0006935">
    <property type="term" value="P:chemotaxis"/>
    <property type="evidence" value="ECO:0007669"/>
    <property type="project" value="InterPro"/>
</dbReference>
<name>A0A3E0WTL0_9GAMM</name>
<reference evidence="5" key="1">
    <citation type="submission" date="2017-05" db="EMBL/GenBank/DDBJ databases">
        <authorList>
            <person name="Sharma S."/>
            <person name="Sidhu C."/>
            <person name="Pinnaka A.K."/>
        </authorList>
    </citation>
    <scope>NUCLEOTIDE SEQUENCE [LARGE SCALE GENOMIC DNA]</scope>
    <source>
        <strain evidence="5">AK93</strain>
    </source>
</reference>
<feature type="domain" description="Response regulatory" evidence="2">
    <location>
        <begin position="181"/>
        <end position="306"/>
    </location>
</feature>
<dbReference type="Proteomes" id="UP000256763">
    <property type="component" value="Unassembled WGS sequence"/>
</dbReference>
<dbReference type="Pfam" id="PF00072">
    <property type="entry name" value="Response_reg"/>
    <property type="match status" value="1"/>
</dbReference>
<dbReference type="Gene3D" id="2.30.30.40">
    <property type="entry name" value="SH3 Domains"/>
    <property type="match status" value="1"/>
</dbReference>
<dbReference type="Gene3D" id="2.40.50.180">
    <property type="entry name" value="CheA-289, Domain 4"/>
    <property type="match status" value="1"/>
</dbReference>